<keyword evidence="1" id="KW-0548">Nucleotidyltransferase</keyword>
<keyword evidence="1" id="KW-0808">Transferase</keyword>
<evidence type="ECO:0000313" key="2">
    <source>
        <dbReference type="Proteomes" id="UP001596043"/>
    </source>
</evidence>
<dbReference type="SUPFAM" id="SSF53448">
    <property type="entry name" value="Nucleotide-diphospho-sugar transferases"/>
    <property type="match status" value="1"/>
</dbReference>
<gene>
    <name evidence="1" type="ORF">ACFO3O_20465</name>
</gene>
<proteinExistence type="predicted"/>
<dbReference type="RefSeq" id="WP_379982346.1">
    <property type="nucleotide sequence ID" value="NZ_JBHSFV010000017.1"/>
</dbReference>
<protein>
    <submittedName>
        <fullName evidence="1">Cytidylyltransferase domain-containing protein</fullName>
    </submittedName>
</protein>
<dbReference type="EMBL" id="JBHSFV010000017">
    <property type="protein sequence ID" value="MFC4636292.1"/>
    <property type="molecule type" value="Genomic_DNA"/>
</dbReference>
<organism evidence="1 2">
    <name type="scientific">Dokdonia ponticola</name>
    <dbReference type="NCBI Taxonomy" id="2041041"/>
    <lineage>
        <taxon>Bacteria</taxon>
        <taxon>Pseudomonadati</taxon>
        <taxon>Bacteroidota</taxon>
        <taxon>Flavobacteriia</taxon>
        <taxon>Flavobacteriales</taxon>
        <taxon>Flavobacteriaceae</taxon>
        <taxon>Dokdonia</taxon>
    </lineage>
</organism>
<keyword evidence="2" id="KW-1185">Reference proteome</keyword>
<dbReference type="PANTHER" id="PTHR21485:SF6">
    <property type="entry name" value="N-ACYLNEURAMINATE CYTIDYLYLTRANSFERASE-RELATED"/>
    <property type="match status" value="1"/>
</dbReference>
<sequence>MKILGVIPARGGSKGIPHKNRKLLGGRPLMQYTIEAALASKEISAVIFSSEDQQLRTLAKELGVSVPFVRPDHLATDSSGSLEVVQHAIKEMEKLGEVYDAVCLLQVTTPFRTSEEIDIAIRRFREAKTDALISVQEVPHQYNPHWVFETTDTDHLKIATGEKEIIKRRQELPPAYIRDGGIYITKTSVLIEKQSFFGDSVSYVHSDKTRYVNIDTMDDWEKAESIIKENKQQKV</sequence>
<dbReference type="Proteomes" id="UP001596043">
    <property type="component" value="Unassembled WGS sequence"/>
</dbReference>
<dbReference type="Pfam" id="PF02348">
    <property type="entry name" value="CTP_transf_3"/>
    <property type="match status" value="1"/>
</dbReference>
<dbReference type="GO" id="GO:0016779">
    <property type="term" value="F:nucleotidyltransferase activity"/>
    <property type="evidence" value="ECO:0007669"/>
    <property type="project" value="UniProtKB-KW"/>
</dbReference>
<name>A0ABV9I1L3_9FLAO</name>
<reference evidence="2" key="1">
    <citation type="journal article" date="2019" name="Int. J. Syst. Evol. Microbiol.">
        <title>The Global Catalogue of Microorganisms (GCM) 10K type strain sequencing project: providing services to taxonomists for standard genome sequencing and annotation.</title>
        <authorList>
            <consortium name="The Broad Institute Genomics Platform"/>
            <consortium name="The Broad Institute Genome Sequencing Center for Infectious Disease"/>
            <person name="Wu L."/>
            <person name="Ma J."/>
        </authorList>
    </citation>
    <scope>NUCLEOTIDE SEQUENCE [LARGE SCALE GENOMIC DNA]</scope>
    <source>
        <strain evidence="2">YJ-61-S</strain>
    </source>
</reference>
<evidence type="ECO:0000313" key="1">
    <source>
        <dbReference type="EMBL" id="MFC4636292.1"/>
    </source>
</evidence>
<dbReference type="PANTHER" id="PTHR21485">
    <property type="entry name" value="HAD SUPERFAMILY MEMBERS CMAS AND KDSC"/>
    <property type="match status" value="1"/>
</dbReference>
<dbReference type="CDD" id="cd02513">
    <property type="entry name" value="CMP-NeuAc_Synthase"/>
    <property type="match status" value="1"/>
</dbReference>
<dbReference type="InterPro" id="IPR003329">
    <property type="entry name" value="Cytidylyl_trans"/>
</dbReference>
<dbReference type="Gene3D" id="3.90.550.10">
    <property type="entry name" value="Spore Coat Polysaccharide Biosynthesis Protein SpsA, Chain A"/>
    <property type="match status" value="1"/>
</dbReference>
<dbReference type="InterPro" id="IPR050793">
    <property type="entry name" value="CMP-NeuNAc_synthase"/>
</dbReference>
<comment type="caution">
    <text evidence="1">The sequence shown here is derived from an EMBL/GenBank/DDBJ whole genome shotgun (WGS) entry which is preliminary data.</text>
</comment>
<accession>A0ABV9I1L3</accession>
<dbReference type="InterPro" id="IPR029044">
    <property type="entry name" value="Nucleotide-diphossugar_trans"/>
</dbReference>